<evidence type="ECO:0000256" key="1">
    <source>
        <dbReference type="SAM" id="MobiDB-lite"/>
    </source>
</evidence>
<feature type="compositionally biased region" description="Basic and acidic residues" evidence="1">
    <location>
        <begin position="70"/>
        <end position="80"/>
    </location>
</feature>
<dbReference type="AlphaFoldDB" id="A0A3Q0H7C3"/>
<feature type="region of interest" description="Disordered" evidence="1">
    <location>
        <begin position="194"/>
        <end position="237"/>
    </location>
</feature>
<dbReference type="RefSeq" id="XP_025067964.1">
    <property type="nucleotide sequence ID" value="XM_025212179.1"/>
</dbReference>
<sequence length="237" mass="25263">MAPAKRNTRRPHRLVFPTISASSQRGFFLSFSLKEACQPAPRIVLSCRCAASLAGRFLLSCGKIHVPPREVQREEGKPRPNEPVQGTLRTRRPLRGAGSPPLPKPMGKRPWEETVGANPAVARHRGTPQAWDRVVCIEATACAGSPKAAGQWDPNAGDFCTACVQGGGSLSMKWLPEDAPSSRDRMALFQSSGTCPERHECSNSRARSSATTPANSFSALGCSSPGPADANTSCPST</sequence>
<dbReference type="Proteomes" id="UP000189705">
    <property type="component" value="Unplaced"/>
</dbReference>
<keyword evidence="2" id="KW-1185">Reference proteome</keyword>
<accession>A0A3Q0H7C3</accession>
<protein>
    <submittedName>
        <fullName evidence="3">Uncharacterized protein LOC112551387</fullName>
    </submittedName>
</protein>
<feature type="compositionally biased region" description="Polar residues" evidence="1">
    <location>
        <begin position="203"/>
        <end position="218"/>
    </location>
</feature>
<dbReference type="KEGG" id="asn:112551387"/>
<feature type="region of interest" description="Disordered" evidence="1">
    <location>
        <begin position="70"/>
        <end position="110"/>
    </location>
</feature>
<dbReference type="GeneID" id="112551387"/>
<evidence type="ECO:0000313" key="2">
    <source>
        <dbReference type="Proteomes" id="UP000189705"/>
    </source>
</evidence>
<gene>
    <name evidence="3" type="primary">LOC112551387</name>
</gene>
<dbReference type="InParanoid" id="A0A3Q0H7C3"/>
<proteinExistence type="predicted"/>
<name>A0A3Q0H7C3_ALLSI</name>
<evidence type="ECO:0000313" key="3">
    <source>
        <dbReference type="RefSeq" id="XP_025067964.1"/>
    </source>
</evidence>
<organism evidence="2 3">
    <name type="scientific">Alligator sinensis</name>
    <name type="common">Chinese alligator</name>
    <dbReference type="NCBI Taxonomy" id="38654"/>
    <lineage>
        <taxon>Eukaryota</taxon>
        <taxon>Metazoa</taxon>
        <taxon>Chordata</taxon>
        <taxon>Craniata</taxon>
        <taxon>Vertebrata</taxon>
        <taxon>Euteleostomi</taxon>
        <taxon>Archelosauria</taxon>
        <taxon>Archosauria</taxon>
        <taxon>Crocodylia</taxon>
        <taxon>Alligatoridae</taxon>
        <taxon>Alligatorinae</taxon>
        <taxon>Alligator</taxon>
    </lineage>
</organism>
<reference evidence="3" key="1">
    <citation type="submission" date="2025-08" db="UniProtKB">
        <authorList>
            <consortium name="RefSeq"/>
        </authorList>
    </citation>
    <scope>IDENTIFICATION</scope>
</reference>